<accession>A0A6I8TM65</accession>
<dbReference type="GO" id="GO:0015276">
    <property type="term" value="F:ligand-gated monoatomic ion channel activity"/>
    <property type="evidence" value="ECO:0007669"/>
    <property type="project" value="InterPro"/>
</dbReference>
<dbReference type="Proteomes" id="UP000008820">
    <property type="component" value="Chromosome 3"/>
</dbReference>
<dbReference type="InParanoid" id="A0A6I8TM65"/>
<keyword evidence="10" id="KW-1071">Ligand-gated ion channel</keyword>
<keyword evidence="11" id="KW-0407">Ion channel</keyword>
<keyword evidence="8" id="KW-0675">Receptor</keyword>
<feature type="domain" description="Ionotropic glutamate receptor L-glutamate and glycine-binding" evidence="12">
    <location>
        <begin position="212"/>
        <end position="272"/>
    </location>
</feature>
<evidence type="ECO:0000256" key="7">
    <source>
        <dbReference type="ARBA" id="ARBA00023136"/>
    </source>
</evidence>
<evidence type="ECO:0000259" key="12">
    <source>
        <dbReference type="SMART" id="SM00918"/>
    </source>
</evidence>
<evidence type="ECO:0000256" key="3">
    <source>
        <dbReference type="ARBA" id="ARBA00022475"/>
    </source>
</evidence>
<evidence type="ECO:0000256" key="8">
    <source>
        <dbReference type="ARBA" id="ARBA00023170"/>
    </source>
</evidence>
<evidence type="ECO:0000256" key="6">
    <source>
        <dbReference type="ARBA" id="ARBA00023065"/>
    </source>
</evidence>
<keyword evidence="9" id="KW-0325">Glycoprotein</keyword>
<evidence type="ECO:0000256" key="11">
    <source>
        <dbReference type="ARBA" id="ARBA00023303"/>
    </source>
</evidence>
<reference evidence="13 14" key="1">
    <citation type="submission" date="2017-06" db="EMBL/GenBank/DDBJ databases">
        <title>Aedes aegypti genome working group (AGWG) sequencing and assembly.</title>
        <authorList>
            <consortium name="Aedes aegypti Genome Working Group (AGWG)"/>
            <person name="Matthews B.J."/>
        </authorList>
    </citation>
    <scope>NUCLEOTIDE SEQUENCE [LARGE SCALE GENOMIC DNA]</scope>
    <source>
        <strain evidence="13 14">LVP_AGWG</strain>
    </source>
</reference>
<dbReference type="GO" id="GO:0005886">
    <property type="term" value="C:plasma membrane"/>
    <property type="evidence" value="ECO:0007669"/>
    <property type="project" value="UniProtKB-SubCell"/>
</dbReference>
<dbReference type="OrthoDB" id="7725497at2759"/>
<name>A0A6I8TM65_AEDAE</name>
<comment type="subcellular location">
    <subcellularLocation>
        <location evidence="1">Cell membrane</location>
        <topology evidence="1">Multi-pass membrane protein</topology>
    </subcellularLocation>
</comment>
<dbReference type="PANTHER" id="PTHR42643">
    <property type="entry name" value="IONOTROPIC RECEPTOR 20A-RELATED"/>
    <property type="match status" value="1"/>
</dbReference>
<evidence type="ECO:0000256" key="10">
    <source>
        <dbReference type="ARBA" id="ARBA00023286"/>
    </source>
</evidence>
<keyword evidence="2" id="KW-0813">Transport</keyword>
<dbReference type="AlphaFoldDB" id="A0A6I8TM65"/>
<keyword evidence="3" id="KW-1003">Cell membrane</keyword>
<dbReference type="PANTHER" id="PTHR42643:SF30">
    <property type="entry name" value="IONOTROPIC RECEPTOR 40A-RELATED"/>
    <property type="match status" value="1"/>
</dbReference>
<evidence type="ECO:0000256" key="1">
    <source>
        <dbReference type="ARBA" id="ARBA00004651"/>
    </source>
</evidence>
<evidence type="ECO:0000256" key="2">
    <source>
        <dbReference type="ARBA" id="ARBA00022448"/>
    </source>
</evidence>
<keyword evidence="5" id="KW-1133">Transmembrane helix</keyword>
<dbReference type="SMART" id="SM00918">
    <property type="entry name" value="Lig_chan-Glu_bd"/>
    <property type="match status" value="1"/>
</dbReference>
<keyword evidence="14" id="KW-1185">Reference proteome</keyword>
<evidence type="ECO:0000313" key="13">
    <source>
        <dbReference type="EnsemblMetazoa" id="AAEL020546-PA"/>
    </source>
</evidence>
<evidence type="ECO:0000256" key="4">
    <source>
        <dbReference type="ARBA" id="ARBA00022692"/>
    </source>
</evidence>
<evidence type="ECO:0000313" key="14">
    <source>
        <dbReference type="Proteomes" id="UP000008820"/>
    </source>
</evidence>
<dbReference type="EnsemblMetazoa" id="AAEL020546-RA">
    <property type="protein sequence ID" value="AAEL020546-PA"/>
    <property type="gene ID" value="AAEL020546"/>
</dbReference>
<keyword evidence="6" id="KW-0406">Ion transport</keyword>
<dbReference type="InterPro" id="IPR052192">
    <property type="entry name" value="Insect_Ionotropic_Sensory_Rcpt"/>
</dbReference>
<reference evidence="13" key="2">
    <citation type="submission" date="2020-05" db="UniProtKB">
        <authorList>
            <consortium name="EnsemblMetazoa"/>
        </authorList>
    </citation>
    <scope>IDENTIFICATION</scope>
    <source>
        <strain evidence="13">LVP_AGWG</strain>
    </source>
</reference>
<proteinExistence type="predicted"/>
<evidence type="ECO:0000256" key="5">
    <source>
        <dbReference type="ARBA" id="ARBA00022989"/>
    </source>
</evidence>
<keyword evidence="4" id="KW-0812">Transmembrane</keyword>
<sequence>MKVWIAAVVVIIIIPFRFSNRLFLDDIEQQFESVSETICQLLPDNIYGTLHLVKNIDVAMSDNLISTIAYKYNRPVVIHTGHNGIEDAAIIIINSDSLTSLSIYDLKRISFLLLIVNMVDQMEIVPTIISELRNINIHRITIVSFDSTESAAVNISTLFRHRTINCENSHIYTTSSLSMKDSESFAKNLSTERSHTDFRGCIMDIGIVTMPPFTLIAQNGHELLYSGVEVEMIRVLAEHFNFKIQFIHPPNGTKWGNLHENGSTGLMALIQESKVDFAIGSLARTLARNTLLKGGVGSFYDQIVFGVPPGIPYSPLQQLARPVTTECWMFIIMTCITVSMLFSVDVDEHLCKINLKKCKISLTDVWSILLGGVKLHPPRKVFGRYLLLGWLMVTLVCRTAYQAILFGHLRRGVEFKPILTLQDMFEAGLQYYMYNISQRFFTRSPRIMMRSVIVSDFVSLQNILADIADNKLMVAFPLPKSNIDYFNKQRLFKSKVHINRYIIEKYEVAIHYPLESRLPALFDYMVLRIRAAGLHDCWVRRYRGVIVDNTVEHKKLQLQNLLGAFTIHGILCGLSCIIFLIELKTAKATYFLNMKI</sequence>
<keyword evidence="7" id="KW-0472">Membrane</keyword>
<dbReference type="InterPro" id="IPR019594">
    <property type="entry name" value="Glu/Gly-bd"/>
</dbReference>
<dbReference type="Gene3D" id="3.40.190.10">
    <property type="entry name" value="Periplasmic binding protein-like II"/>
    <property type="match status" value="1"/>
</dbReference>
<gene>
    <name evidence="13" type="primary">110679404</name>
</gene>
<protein>
    <recommendedName>
        <fullName evidence="12">Ionotropic glutamate receptor L-glutamate and glycine-binding domain-containing protein</fullName>
    </recommendedName>
</protein>
<organism evidence="13 14">
    <name type="scientific">Aedes aegypti</name>
    <name type="common">Yellowfever mosquito</name>
    <name type="synonym">Culex aegypti</name>
    <dbReference type="NCBI Taxonomy" id="7159"/>
    <lineage>
        <taxon>Eukaryota</taxon>
        <taxon>Metazoa</taxon>
        <taxon>Ecdysozoa</taxon>
        <taxon>Arthropoda</taxon>
        <taxon>Hexapoda</taxon>
        <taxon>Insecta</taxon>
        <taxon>Pterygota</taxon>
        <taxon>Neoptera</taxon>
        <taxon>Endopterygota</taxon>
        <taxon>Diptera</taxon>
        <taxon>Nematocera</taxon>
        <taxon>Culicoidea</taxon>
        <taxon>Culicidae</taxon>
        <taxon>Culicinae</taxon>
        <taxon>Aedini</taxon>
        <taxon>Aedes</taxon>
        <taxon>Stegomyia</taxon>
    </lineage>
</organism>
<evidence type="ECO:0000256" key="9">
    <source>
        <dbReference type="ARBA" id="ARBA00023180"/>
    </source>
</evidence>
<dbReference type="SUPFAM" id="SSF53850">
    <property type="entry name" value="Periplasmic binding protein-like II"/>
    <property type="match status" value="1"/>
</dbReference>